<dbReference type="InterPro" id="IPR022559">
    <property type="entry name" value="SUP-1-like"/>
</dbReference>
<sequence>MCGPNYVSFPSNGVICGLTICPDESIFHYYYCCYGLLGACCFYLRTWVIFIDDTNEADDKNIVNSDIVREYDTSDKLTVTKIILLVFFILALVLCGIAAAVAAFTRTYQQRLQPSNATLPERDVHYYPPREHTVYFTDHTRDRSL</sequence>
<gene>
    <name evidence="2" type="ORF">TCLT_LOCUS9880</name>
</gene>
<reference evidence="2 3" key="2">
    <citation type="submission" date="2018-11" db="EMBL/GenBank/DDBJ databases">
        <authorList>
            <consortium name="Pathogen Informatics"/>
        </authorList>
    </citation>
    <scope>NUCLEOTIDE SEQUENCE [LARGE SCALE GENOMIC DNA]</scope>
</reference>
<keyword evidence="1" id="KW-1133">Transmembrane helix</keyword>
<organism evidence="4">
    <name type="scientific">Thelazia callipaeda</name>
    <name type="common">Oriental eyeworm</name>
    <name type="synonym">Parasitic nematode</name>
    <dbReference type="NCBI Taxonomy" id="103827"/>
    <lineage>
        <taxon>Eukaryota</taxon>
        <taxon>Metazoa</taxon>
        <taxon>Ecdysozoa</taxon>
        <taxon>Nematoda</taxon>
        <taxon>Chromadorea</taxon>
        <taxon>Rhabditida</taxon>
        <taxon>Spirurina</taxon>
        <taxon>Spiruromorpha</taxon>
        <taxon>Thelazioidea</taxon>
        <taxon>Thelaziidae</taxon>
        <taxon>Thelazia</taxon>
    </lineage>
</organism>
<dbReference type="OrthoDB" id="10348631at2759"/>
<dbReference type="Pfam" id="PF10853">
    <property type="entry name" value="DUF2650"/>
    <property type="match status" value="1"/>
</dbReference>
<evidence type="ECO:0000313" key="3">
    <source>
        <dbReference type="Proteomes" id="UP000276776"/>
    </source>
</evidence>
<dbReference type="AlphaFoldDB" id="A0A0N5D9S3"/>
<dbReference type="WBParaSite" id="TCLT_0000989101-mRNA-1">
    <property type="protein sequence ID" value="TCLT_0000989101-mRNA-1"/>
    <property type="gene ID" value="TCLT_0000989101"/>
</dbReference>
<proteinExistence type="predicted"/>
<evidence type="ECO:0000256" key="1">
    <source>
        <dbReference type="SAM" id="Phobius"/>
    </source>
</evidence>
<keyword evidence="1" id="KW-0812">Transmembrane</keyword>
<keyword evidence="3" id="KW-1185">Reference proteome</keyword>
<feature type="transmembrane region" description="Helical" evidence="1">
    <location>
        <begin position="82"/>
        <end position="104"/>
    </location>
</feature>
<protein>
    <submittedName>
        <fullName evidence="4">EGF-like domain-containing protein</fullName>
    </submittedName>
</protein>
<dbReference type="EMBL" id="UYYF01004904">
    <property type="protein sequence ID" value="VDN07546.1"/>
    <property type="molecule type" value="Genomic_DNA"/>
</dbReference>
<accession>A0A0N5D9S3</accession>
<evidence type="ECO:0000313" key="2">
    <source>
        <dbReference type="EMBL" id="VDN07546.1"/>
    </source>
</evidence>
<name>A0A0N5D9S3_THECL</name>
<dbReference type="Proteomes" id="UP000276776">
    <property type="component" value="Unassembled WGS sequence"/>
</dbReference>
<reference evidence="4" key="1">
    <citation type="submission" date="2017-02" db="UniProtKB">
        <authorList>
            <consortium name="WormBaseParasite"/>
        </authorList>
    </citation>
    <scope>IDENTIFICATION</scope>
</reference>
<keyword evidence="1" id="KW-0472">Membrane</keyword>
<evidence type="ECO:0000313" key="4">
    <source>
        <dbReference type="WBParaSite" id="TCLT_0000989101-mRNA-1"/>
    </source>
</evidence>